<dbReference type="GO" id="GO:0046872">
    <property type="term" value="F:metal ion binding"/>
    <property type="evidence" value="ECO:0007669"/>
    <property type="project" value="UniProtKB-KW"/>
</dbReference>
<dbReference type="GO" id="GO:0006635">
    <property type="term" value="P:fatty acid beta-oxidation"/>
    <property type="evidence" value="ECO:0007669"/>
    <property type="project" value="TreeGrafter"/>
</dbReference>
<dbReference type="NCBIfam" id="TIGR01930">
    <property type="entry name" value="AcCoA-C-Actrans"/>
    <property type="match status" value="1"/>
</dbReference>
<evidence type="ECO:0000256" key="7">
    <source>
        <dbReference type="ARBA" id="ARBA00022723"/>
    </source>
</evidence>
<dbReference type="Pfam" id="PF00108">
    <property type="entry name" value="Thiolase_N"/>
    <property type="match status" value="1"/>
</dbReference>
<keyword evidence="9" id="KW-0630">Potassium</keyword>
<feature type="domain" description="Thiolase N-terminal" evidence="14">
    <location>
        <begin position="27"/>
        <end position="281"/>
    </location>
</feature>
<feature type="active site" description="Acyl-thioester intermediate" evidence="12">
    <location>
        <position position="110"/>
    </location>
</feature>
<dbReference type="AlphaFoldDB" id="A0A4S2MM47"/>
<dbReference type="EMBL" id="ML220145">
    <property type="protein sequence ID" value="TGZ78112.1"/>
    <property type="molecule type" value="Genomic_DNA"/>
</dbReference>
<dbReference type="Proteomes" id="UP000298138">
    <property type="component" value="Unassembled WGS sequence"/>
</dbReference>
<evidence type="ECO:0000259" key="15">
    <source>
        <dbReference type="Pfam" id="PF02803"/>
    </source>
</evidence>
<dbReference type="InterPro" id="IPR020616">
    <property type="entry name" value="Thiolase_N"/>
</dbReference>
<accession>A0A4S2MM47</accession>
<keyword evidence="8" id="KW-0809">Transit peptide</keyword>
<dbReference type="EC" id="2.3.1.9" evidence="5"/>
<evidence type="ECO:0000256" key="8">
    <source>
        <dbReference type="ARBA" id="ARBA00022946"/>
    </source>
</evidence>
<protein>
    <recommendedName>
        <fullName evidence="5">acetyl-CoA C-acetyltransferase</fullName>
        <ecNumber evidence="5">2.3.1.9</ecNumber>
    </recommendedName>
</protein>
<evidence type="ECO:0000256" key="3">
    <source>
        <dbReference type="ARBA" id="ARBA00010982"/>
    </source>
</evidence>
<evidence type="ECO:0000259" key="14">
    <source>
        <dbReference type="Pfam" id="PF00108"/>
    </source>
</evidence>
<name>A0A4S2MM47_9PEZI</name>
<sequence length="417" mass="44039">MSASRLLPRVARRNFSSSLARSTNDAYVIAAARTATAKFNGGFKDVHPAALGSHVVKTALERSTVDPTKVQDLYFGHVLQGGAGQAPARQVVIGAGLPTSTEAVTINKVCASGLKAVVFAAQNIQLGHADVQVAGGMESMSNVPYYANRHMPSFGHVKMEDGLIKDGLWDVYGQIHMGNCAEHVAKNLNITREEQDDYAIESYTRAQNAWKAESFKAEIAPYTVKTRKGETVIAVDEEYQAIKFDKLRTLRPAFQPKDGTVTAANASTFSDGASAVVLGSKAIAEQHGNNNPNAVLARIVGYADAAVKPIDFPLAPTVAIPAALKRAGLEVKDIAKWEINEAFAAVSKAVEKTLNLDASKVNVKGGAIALGHALGSSGTRILTTLLYTLQPGEYGVAAICNGGGGATAVVVQRLEKV</sequence>
<evidence type="ECO:0000256" key="9">
    <source>
        <dbReference type="ARBA" id="ARBA00022958"/>
    </source>
</evidence>
<dbReference type="OrthoDB" id="5404651at2759"/>
<dbReference type="InterPro" id="IPR020615">
    <property type="entry name" value="Thiolase_acyl_enz_int_AS"/>
</dbReference>
<proteinExistence type="inferred from homology"/>
<keyword evidence="17" id="KW-1185">Reference proteome</keyword>
<keyword evidence="10" id="KW-0496">Mitochondrion</keyword>
<keyword evidence="7" id="KW-0479">Metal-binding</keyword>
<evidence type="ECO:0000313" key="17">
    <source>
        <dbReference type="Proteomes" id="UP000298138"/>
    </source>
</evidence>
<keyword evidence="6 13" id="KW-0808">Transferase</keyword>
<dbReference type="InParanoid" id="A0A4S2MM47"/>
<dbReference type="InterPro" id="IPR016039">
    <property type="entry name" value="Thiolase-like"/>
</dbReference>
<organism evidence="16 17">
    <name type="scientific">Ascodesmis nigricans</name>
    <dbReference type="NCBI Taxonomy" id="341454"/>
    <lineage>
        <taxon>Eukaryota</taxon>
        <taxon>Fungi</taxon>
        <taxon>Dikarya</taxon>
        <taxon>Ascomycota</taxon>
        <taxon>Pezizomycotina</taxon>
        <taxon>Pezizomycetes</taxon>
        <taxon>Pezizales</taxon>
        <taxon>Ascodesmidaceae</taxon>
        <taxon>Ascodesmis</taxon>
    </lineage>
</organism>
<dbReference type="PROSITE" id="PS00098">
    <property type="entry name" value="THIOLASE_1"/>
    <property type="match status" value="1"/>
</dbReference>
<evidence type="ECO:0000313" key="16">
    <source>
        <dbReference type="EMBL" id="TGZ78112.1"/>
    </source>
</evidence>
<evidence type="ECO:0000256" key="2">
    <source>
        <dbReference type="ARBA" id="ARBA00004173"/>
    </source>
</evidence>
<evidence type="ECO:0000256" key="12">
    <source>
        <dbReference type="PIRSR" id="PIRSR000429-1"/>
    </source>
</evidence>
<dbReference type="InterPro" id="IPR020610">
    <property type="entry name" value="Thiolase_AS"/>
</dbReference>
<dbReference type="PIRSF" id="PIRSF000429">
    <property type="entry name" value="Ac-CoA_Ac_transf"/>
    <property type="match status" value="1"/>
</dbReference>
<evidence type="ECO:0000256" key="11">
    <source>
        <dbReference type="ARBA" id="ARBA00023315"/>
    </source>
</evidence>
<dbReference type="Gene3D" id="3.40.47.10">
    <property type="match status" value="2"/>
</dbReference>
<dbReference type="PANTHER" id="PTHR18919:SF156">
    <property type="entry name" value="ACETYL-COA ACETYLTRANSFERASE, MITOCHONDRIAL"/>
    <property type="match status" value="1"/>
</dbReference>
<dbReference type="Pfam" id="PF02803">
    <property type="entry name" value="Thiolase_C"/>
    <property type="match status" value="1"/>
</dbReference>
<evidence type="ECO:0000256" key="6">
    <source>
        <dbReference type="ARBA" id="ARBA00022679"/>
    </source>
</evidence>
<dbReference type="SUPFAM" id="SSF53901">
    <property type="entry name" value="Thiolase-like"/>
    <property type="match status" value="2"/>
</dbReference>
<feature type="active site" description="Proton acceptor" evidence="12">
    <location>
        <position position="400"/>
    </location>
</feature>
<comment type="subcellular location">
    <subcellularLocation>
        <location evidence="2">Mitochondrion</location>
    </subcellularLocation>
</comment>
<evidence type="ECO:0000256" key="1">
    <source>
        <dbReference type="ARBA" id="ARBA00001958"/>
    </source>
</evidence>
<feature type="domain" description="Thiolase C-terminal" evidence="15">
    <location>
        <begin position="295"/>
        <end position="413"/>
    </location>
</feature>
<dbReference type="GO" id="GO:0003985">
    <property type="term" value="F:acetyl-CoA C-acetyltransferase activity"/>
    <property type="evidence" value="ECO:0007669"/>
    <property type="project" value="UniProtKB-EC"/>
</dbReference>
<feature type="active site" description="Proton acceptor" evidence="12">
    <location>
        <position position="372"/>
    </location>
</feature>
<dbReference type="CDD" id="cd00751">
    <property type="entry name" value="thiolase"/>
    <property type="match status" value="1"/>
</dbReference>
<keyword evidence="11 13" id="KW-0012">Acyltransferase</keyword>
<dbReference type="InterPro" id="IPR002155">
    <property type="entry name" value="Thiolase"/>
</dbReference>
<gene>
    <name evidence="16" type="ORF">EX30DRAFT_366194</name>
</gene>
<dbReference type="GO" id="GO:0005739">
    <property type="term" value="C:mitochondrion"/>
    <property type="evidence" value="ECO:0007669"/>
    <property type="project" value="UniProtKB-SubCell"/>
</dbReference>
<reference evidence="16 17" key="1">
    <citation type="submission" date="2019-04" db="EMBL/GenBank/DDBJ databases">
        <title>Comparative genomics and transcriptomics to analyze fruiting body development in filamentous ascomycetes.</title>
        <authorList>
            <consortium name="DOE Joint Genome Institute"/>
            <person name="Lutkenhaus R."/>
            <person name="Traeger S."/>
            <person name="Breuer J."/>
            <person name="Kuo A."/>
            <person name="Lipzen A."/>
            <person name="Pangilinan J."/>
            <person name="Dilworth D."/>
            <person name="Sandor L."/>
            <person name="Poggeler S."/>
            <person name="Barry K."/>
            <person name="Grigoriev I.V."/>
            <person name="Nowrousian M."/>
        </authorList>
    </citation>
    <scope>NUCLEOTIDE SEQUENCE [LARGE SCALE GENOMIC DNA]</scope>
    <source>
        <strain evidence="16 17">CBS 389.68</strain>
    </source>
</reference>
<dbReference type="PROSITE" id="PS00099">
    <property type="entry name" value="THIOLASE_3"/>
    <property type="match status" value="1"/>
</dbReference>
<evidence type="ECO:0000256" key="5">
    <source>
        <dbReference type="ARBA" id="ARBA00012705"/>
    </source>
</evidence>
<evidence type="ECO:0000256" key="13">
    <source>
        <dbReference type="RuleBase" id="RU003557"/>
    </source>
</evidence>
<comment type="subunit">
    <text evidence="4">Homotetramer.</text>
</comment>
<comment type="similarity">
    <text evidence="3 13">Belongs to the thiolase-like superfamily. Thiolase family.</text>
</comment>
<dbReference type="STRING" id="341454.A0A4S2MM47"/>
<evidence type="ECO:0000256" key="10">
    <source>
        <dbReference type="ARBA" id="ARBA00023128"/>
    </source>
</evidence>
<dbReference type="PANTHER" id="PTHR18919">
    <property type="entry name" value="ACETYL-COA C-ACYLTRANSFERASE"/>
    <property type="match status" value="1"/>
</dbReference>
<evidence type="ECO:0000256" key="4">
    <source>
        <dbReference type="ARBA" id="ARBA00011881"/>
    </source>
</evidence>
<comment type="cofactor">
    <cofactor evidence="1">
        <name>K(+)</name>
        <dbReference type="ChEBI" id="CHEBI:29103"/>
    </cofactor>
</comment>
<dbReference type="FunFam" id="3.40.47.10:FF:000007">
    <property type="entry name" value="acetyl-CoA acetyltransferase, mitochondrial"/>
    <property type="match status" value="1"/>
</dbReference>
<dbReference type="InterPro" id="IPR020617">
    <property type="entry name" value="Thiolase_C"/>
</dbReference>